<evidence type="ECO:0000313" key="8">
    <source>
        <dbReference type="Proteomes" id="UP001321018"/>
    </source>
</evidence>
<accession>A0AAP2Z0Q3</accession>
<evidence type="ECO:0000259" key="6">
    <source>
        <dbReference type="PROSITE" id="PS51379"/>
    </source>
</evidence>
<dbReference type="GO" id="GO:0046872">
    <property type="term" value="F:metal ion binding"/>
    <property type="evidence" value="ECO:0007669"/>
    <property type="project" value="UniProtKB-KW"/>
</dbReference>
<keyword evidence="1" id="KW-0004">4Fe-4S</keyword>
<dbReference type="SUPFAM" id="SSF54862">
    <property type="entry name" value="4Fe-4S ferredoxins"/>
    <property type="match status" value="1"/>
</dbReference>
<evidence type="ECO:0000256" key="2">
    <source>
        <dbReference type="ARBA" id="ARBA00022723"/>
    </source>
</evidence>
<evidence type="ECO:0000256" key="1">
    <source>
        <dbReference type="ARBA" id="ARBA00022485"/>
    </source>
</evidence>
<dbReference type="PANTHER" id="PTHR43177:SF3">
    <property type="entry name" value="PROTEIN NRFC HOMOLOG"/>
    <property type="match status" value="1"/>
</dbReference>
<reference evidence="7" key="1">
    <citation type="submission" date="2022-09" db="EMBL/GenBank/DDBJ databases">
        <title>Enrichment on poylsaccharides allowed isolation of novel metabolic and taxonomic groups of Haloarchaea.</title>
        <authorList>
            <person name="Sorokin D.Y."/>
            <person name="Elcheninov A.G."/>
            <person name="Khizhniak T.V."/>
            <person name="Kolganova T.V."/>
            <person name="Kublanov I.V."/>
        </authorList>
    </citation>
    <scope>NUCLEOTIDE SEQUENCE</scope>
    <source>
        <strain evidence="7">AArc-xg1-1</strain>
    </source>
</reference>
<dbReference type="RefSeq" id="WP_338004930.1">
    <property type="nucleotide sequence ID" value="NZ_JAOPKA010000012.1"/>
</dbReference>
<dbReference type="Pfam" id="PF13247">
    <property type="entry name" value="Fer4_11"/>
    <property type="match status" value="1"/>
</dbReference>
<keyword evidence="3" id="KW-0408">Iron</keyword>
<dbReference type="GO" id="GO:0051539">
    <property type="term" value="F:4 iron, 4 sulfur cluster binding"/>
    <property type="evidence" value="ECO:0007669"/>
    <property type="project" value="UniProtKB-KW"/>
</dbReference>
<name>A0AAP2Z0Q3_9EURY</name>
<dbReference type="InterPro" id="IPR050954">
    <property type="entry name" value="ET_IronSulfur_Cluster-Binding"/>
</dbReference>
<feature type="region of interest" description="Disordered" evidence="5">
    <location>
        <begin position="1"/>
        <end position="30"/>
    </location>
</feature>
<comment type="caution">
    <text evidence="7">The sequence shown here is derived from an EMBL/GenBank/DDBJ whole genome shotgun (WGS) entry which is preliminary data.</text>
</comment>
<dbReference type="PROSITE" id="PS00198">
    <property type="entry name" value="4FE4S_FER_1"/>
    <property type="match status" value="1"/>
</dbReference>
<dbReference type="Gene3D" id="3.30.70.20">
    <property type="match status" value="2"/>
</dbReference>
<dbReference type="InterPro" id="IPR017896">
    <property type="entry name" value="4Fe4S_Fe-S-bd"/>
</dbReference>
<dbReference type="EMBL" id="JAOPKA010000012">
    <property type="protein sequence ID" value="MCU4743112.1"/>
    <property type="molecule type" value="Genomic_DNA"/>
</dbReference>
<proteinExistence type="predicted"/>
<feature type="domain" description="4Fe-4S ferredoxin-type" evidence="6">
    <location>
        <begin position="238"/>
        <end position="267"/>
    </location>
</feature>
<organism evidence="7 8">
    <name type="scientific">Natronoglomus mannanivorans</name>
    <dbReference type="NCBI Taxonomy" id="2979990"/>
    <lineage>
        <taxon>Archaea</taxon>
        <taxon>Methanobacteriati</taxon>
        <taxon>Methanobacteriota</taxon>
        <taxon>Stenosarchaea group</taxon>
        <taxon>Halobacteria</taxon>
        <taxon>Halobacteriales</taxon>
        <taxon>Natrialbaceae</taxon>
        <taxon>Natronoglomus</taxon>
    </lineage>
</organism>
<evidence type="ECO:0000313" key="7">
    <source>
        <dbReference type="EMBL" id="MCU4743112.1"/>
    </source>
</evidence>
<sequence length="428" mass="47374">MSTDESTSNVDADAEPEPEPSVVDDLHTDEWESEMQALLEDGDYDAELGLEMAKDAQRLVAGELDEADFYERYHEAVIDEFGVDDRPIAEAIEDADGDRDRFMKSLEELENGELDRREAMKKMGAAGLFLGLGTWATKENAEGGPDAASVAGDGEQGEGKQYGMVIDLEKCDGCLACVVACSQENNTSAGANWMYVFTYEDGHQEEENYLVRTCQHCSDAPCEKVCPTTARHKRTEDGLVLTDYDVCIGCRYCQVACPYGVNYFQWGEPDTPESELDYDHVYDGRDRRVDSRPPKGVMGKCTMCPSRQDGKMGEDKVGTTACEDACSMDAIHFGDMNDDESDPNQYLEQVREENPNDREDYPNRSGDTVSTFRLLEELGTDPNVVFVGNEPGPNAKQVEGPVKYEEIGEVDRRKEVLDDGTFAGGVSP</sequence>
<feature type="domain" description="4Fe-4S ferredoxin-type" evidence="6">
    <location>
        <begin position="162"/>
        <end position="191"/>
    </location>
</feature>
<gene>
    <name evidence="7" type="ORF">OB960_17130</name>
</gene>
<dbReference type="InterPro" id="IPR031604">
    <property type="entry name" value="Ferredoxin_N"/>
</dbReference>
<dbReference type="Proteomes" id="UP001321018">
    <property type="component" value="Unassembled WGS sequence"/>
</dbReference>
<protein>
    <submittedName>
        <fullName evidence="7">4Fe-4S dicluster domain-containing protein</fullName>
    </submittedName>
</protein>
<evidence type="ECO:0000256" key="5">
    <source>
        <dbReference type="SAM" id="MobiDB-lite"/>
    </source>
</evidence>
<dbReference type="GO" id="GO:0016491">
    <property type="term" value="F:oxidoreductase activity"/>
    <property type="evidence" value="ECO:0007669"/>
    <property type="project" value="UniProtKB-ARBA"/>
</dbReference>
<evidence type="ECO:0000256" key="3">
    <source>
        <dbReference type="ARBA" id="ARBA00023004"/>
    </source>
</evidence>
<keyword evidence="2" id="KW-0479">Metal-binding</keyword>
<dbReference type="PROSITE" id="PS51379">
    <property type="entry name" value="4FE4S_FER_2"/>
    <property type="match status" value="2"/>
</dbReference>
<dbReference type="PANTHER" id="PTHR43177">
    <property type="entry name" value="PROTEIN NRFC"/>
    <property type="match status" value="1"/>
</dbReference>
<dbReference type="CDD" id="cd10551">
    <property type="entry name" value="PsrB"/>
    <property type="match status" value="1"/>
</dbReference>
<feature type="compositionally biased region" description="Polar residues" evidence="5">
    <location>
        <begin position="1"/>
        <end position="10"/>
    </location>
</feature>
<evidence type="ECO:0000256" key="4">
    <source>
        <dbReference type="ARBA" id="ARBA00023014"/>
    </source>
</evidence>
<keyword evidence="4" id="KW-0411">Iron-sulfur</keyword>
<dbReference type="Pfam" id="PF16947">
    <property type="entry name" value="Ferredoxin_N"/>
    <property type="match status" value="1"/>
</dbReference>
<dbReference type="AlphaFoldDB" id="A0AAP2Z0Q3"/>
<dbReference type="InterPro" id="IPR017900">
    <property type="entry name" value="4Fe4S_Fe_S_CS"/>
</dbReference>